<dbReference type="Proteomes" id="UP000299102">
    <property type="component" value="Unassembled WGS sequence"/>
</dbReference>
<dbReference type="AlphaFoldDB" id="A0A4C1VT67"/>
<protein>
    <submittedName>
        <fullName evidence="1">Uncharacterized protein</fullName>
    </submittedName>
</protein>
<accession>A0A4C1VT67</accession>
<evidence type="ECO:0000313" key="1">
    <source>
        <dbReference type="EMBL" id="GBP41700.1"/>
    </source>
</evidence>
<gene>
    <name evidence="1" type="ORF">EVAR_24060_1</name>
</gene>
<evidence type="ECO:0000313" key="2">
    <source>
        <dbReference type="Proteomes" id="UP000299102"/>
    </source>
</evidence>
<sequence length="83" mass="9293">MLFMALQSTWVGIGIRQWPADLRRELRIGCRVGGAIEQIAWCTSKSEENSGQLQGFVAHAGRAGQINPVQLKSLQLPTRWIYP</sequence>
<comment type="caution">
    <text evidence="1">The sequence shown here is derived from an EMBL/GenBank/DDBJ whole genome shotgun (WGS) entry which is preliminary data.</text>
</comment>
<proteinExistence type="predicted"/>
<organism evidence="1 2">
    <name type="scientific">Eumeta variegata</name>
    <name type="common">Bagworm moth</name>
    <name type="synonym">Eumeta japonica</name>
    <dbReference type="NCBI Taxonomy" id="151549"/>
    <lineage>
        <taxon>Eukaryota</taxon>
        <taxon>Metazoa</taxon>
        <taxon>Ecdysozoa</taxon>
        <taxon>Arthropoda</taxon>
        <taxon>Hexapoda</taxon>
        <taxon>Insecta</taxon>
        <taxon>Pterygota</taxon>
        <taxon>Neoptera</taxon>
        <taxon>Endopterygota</taxon>
        <taxon>Lepidoptera</taxon>
        <taxon>Glossata</taxon>
        <taxon>Ditrysia</taxon>
        <taxon>Tineoidea</taxon>
        <taxon>Psychidae</taxon>
        <taxon>Oiketicinae</taxon>
        <taxon>Eumeta</taxon>
    </lineage>
</organism>
<name>A0A4C1VT67_EUMVA</name>
<reference evidence="1 2" key="1">
    <citation type="journal article" date="2019" name="Commun. Biol.">
        <title>The bagworm genome reveals a unique fibroin gene that provides high tensile strength.</title>
        <authorList>
            <person name="Kono N."/>
            <person name="Nakamura H."/>
            <person name="Ohtoshi R."/>
            <person name="Tomita M."/>
            <person name="Numata K."/>
            <person name="Arakawa K."/>
        </authorList>
    </citation>
    <scope>NUCLEOTIDE SEQUENCE [LARGE SCALE GENOMIC DNA]</scope>
</reference>
<dbReference type="EMBL" id="BGZK01000404">
    <property type="protein sequence ID" value="GBP41700.1"/>
    <property type="molecule type" value="Genomic_DNA"/>
</dbReference>
<keyword evidence="2" id="KW-1185">Reference proteome</keyword>